<dbReference type="Proteomes" id="UP001652626">
    <property type="component" value="Chromosome 13"/>
</dbReference>
<dbReference type="GeneID" id="113403457"/>
<comment type="subcellular location">
    <subcellularLocation>
        <location evidence="1">Secreted</location>
    </subcellularLocation>
</comment>
<dbReference type="SUPFAM" id="SSF47565">
    <property type="entry name" value="Insect pheromone/odorant-binding proteins"/>
    <property type="match status" value="1"/>
</dbReference>
<keyword evidence="5" id="KW-0732">Signal</keyword>
<feature type="compositionally biased region" description="Basic and acidic residues" evidence="4">
    <location>
        <begin position="82"/>
        <end position="120"/>
    </location>
</feature>
<keyword evidence="3" id="KW-0964">Secreted</keyword>
<evidence type="ECO:0000313" key="6">
    <source>
        <dbReference type="Proteomes" id="UP001652626"/>
    </source>
</evidence>
<dbReference type="GO" id="GO:0005576">
    <property type="term" value="C:extracellular region"/>
    <property type="evidence" value="ECO:0007669"/>
    <property type="project" value="UniProtKB-SubCell"/>
</dbReference>
<evidence type="ECO:0000313" key="7">
    <source>
        <dbReference type="RefSeq" id="XP_026499791.2"/>
    </source>
</evidence>
<dbReference type="CDD" id="cd23992">
    <property type="entry name" value="PBP_GOBP"/>
    <property type="match status" value="1"/>
</dbReference>
<comment type="similarity">
    <text evidence="2">Belongs to the PBP/GOBP family.</text>
</comment>
<name>A0A8B8IVV0_VANTA</name>
<evidence type="ECO:0000256" key="3">
    <source>
        <dbReference type="ARBA" id="ARBA00022525"/>
    </source>
</evidence>
<keyword evidence="6" id="KW-1185">Reference proteome</keyword>
<dbReference type="PANTHER" id="PTHR21066">
    <property type="entry name" value="ODORANT-BINDING PROTEIN 59A-RELATED"/>
    <property type="match status" value="1"/>
</dbReference>
<feature type="compositionally biased region" description="Basic and acidic residues" evidence="4">
    <location>
        <begin position="56"/>
        <end position="70"/>
    </location>
</feature>
<dbReference type="InterPro" id="IPR036728">
    <property type="entry name" value="PBP_GOBP_sf"/>
</dbReference>
<reference evidence="7" key="1">
    <citation type="submission" date="2025-08" db="UniProtKB">
        <authorList>
            <consortium name="RefSeq"/>
        </authorList>
    </citation>
    <scope>IDENTIFICATION</scope>
    <source>
        <tissue evidence="7">Whole body</tissue>
    </source>
</reference>
<evidence type="ECO:0000256" key="1">
    <source>
        <dbReference type="ARBA" id="ARBA00004613"/>
    </source>
</evidence>
<feature type="compositionally biased region" description="Polar residues" evidence="4">
    <location>
        <begin position="183"/>
        <end position="198"/>
    </location>
</feature>
<dbReference type="AlphaFoldDB" id="A0A8B8IVV0"/>
<feature type="compositionally biased region" description="Polar residues" evidence="4">
    <location>
        <begin position="210"/>
        <end position="228"/>
    </location>
</feature>
<feature type="chain" id="PRO_5046332063" evidence="5">
    <location>
        <begin position="28"/>
        <end position="338"/>
    </location>
</feature>
<feature type="region of interest" description="Disordered" evidence="4">
    <location>
        <begin position="183"/>
        <end position="241"/>
    </location>
</feature>
<accession>A0A8B8IVV0</accession>
<proteinExistence type="inferred from homology"/>
<dbReference type="RefSeq" id="XP_026499791.2">
    <property type="nucleotide sequence ID" value="XM_026644006.2"/>
</dbReference>
<sequence length="338" mass="40057">MTATCGKMGLCKKNIFLYFLFISNCYALNCRSERRTKEDEFKRVFNNCLKQLERNSSHRSSEDWNDREYNQRNQWDRGNNNDNRDNRMGNRDGMGERGRNWNNRDGENERYDRKQHRENANDNGSNRMDDRYNRTSGRNNWGNINGGDSENGKGINRMMNNHARNEQISGRDEFLQNEDFSGEMTTIRHQNHYPSQSSRRYRREKRVEMNSGQRSQYNPHSQKSNSESNHSEKRNSSDNSTKEMERACVLHCFLENLHMTDDSGMPDRYLVTHAFIKDEKNEDLQDFIQESIEECFQILDNENAEDKCEFSKNLLTCLSEKGRANCDNWNEKTGFLFD</sequence>
<feature type="compositionally biased region" description="Basic and acidic residues" evidence="4">
    <location>
        <begin position="229"/>
        <end position="241"/>
    </location>
</feature>
<dbReference type="Gene3D" id="1.10.238.20">
    <property type="entry name" value="Pheromone/general odorant binding protein domain"/>
    <property type="match status" value="1"/>
</dbReference>
<evidence type="ECO:0000256" key="5">
    <source>
        <dbReference type="SAM" id="SignalP"/>
    </source>
</evidence>
<organism evidence="6 7">
    <name type="scientific">Vanessa tameamea</name>
    <name type="common">Kamehameha butterfly</name>
    <dbReference type="NCBI Taxonomy" id="334116"/>
    <lineage>
        <taxon>Eukaryota</taxon>
        <taxon>Metazoa</taxon>
        <taxon>Ecdysozoa</taxon>
        <taxon>Arthropoda</taxon>
        <taxon>Hexapoda</taxon>
        <taxon>Insecta</taxon>
        <taxon>Pterygota</taxon>
        <taxon>Neoptera</taxon>
        <taxon>Endopterygota</taxon>
        <taxon>Lepidoptera</taxon>
        <taxon>Glossata</taxon>
        <taxon>Ditrysia</taxon>
        <taxon>Papilionoidea</taxon>
        <taxon>Nymphalidae</taxon>
        <taxon>Nymphalinae</taxon>
        <taxon>Vanessa</taxon>
    </lineage>
</organism>
<dbReference type="GO" id="GO:0005549">
    <property type="term" value="F:odorant binding"/>
    <property type="evidence" value="ECO:0007669"/>
    <property type="project" value="InterPro"/>
</dbReference>
<evidence type="ECO:0000256" key="4">
    <source>
        <dbReference type="SAM" id="MobiDB-lite"/>
    </source>
</evidence>
<dbReference type="OMA" id="GRANCDN"/>
<dbReference type="OrthoDB" id="8194482at2759"/>
<dbReference type="InterPro" id="IPR006170">
    <property type="entry name" value="PBP/GOBP"/>
</dbReference>
<dbReference type="InterPro" id="IPR052295">
    <property type="entry name" value="Odorant-binding_protein"/>
</dbReference>
<feature type="signal peptide" evidence="5">
    <location>
        <begin position="1"/>
        <end position="27"/>
    </location>
</feature>
<dbReference type="PANTHER" id="PTHR21066:SF9">
    <property type="entry name" value="ODORANT-BINDING PROTEIN 59A"/>
    <property type="match status" value="1"/>
</dbReference>
<gene>
    <name evidence="7" type="primary">LOC113403457</name>
</gene>
<feature type="compositionally biased region" description="Polar residues" evidence="4">
    <location>
        <begin position="134"/>
        <end position="148"/>
    </location>
</feature>
<feature type="region of interest" description="Disordered" evidence="4">
    <location>
        <begin position="56"/>
        <end position="155"/>
    </location>
</feature>
<protein>
    <submittedName>
        <fullName evidence="7">Uncharacterized protein DDB_G0290685 isoform X1</fullName>
    </submittedName>
</protein>
<evidence type="ECO:0000256" key="2">
    <source>
        <dbReference type="ARBA" id="ARBA00008098"/>
    </source>
</evidence>
<dbReference type="Pfam" id="PF01395">
    <property type="entry name" value="PBP_GOBP"/>
    <property type="match status" value="1"/>
</dbReference>